<proteinExistence type="predicted"/>
<name>A0ABU9YVW3_9RHOO</name>
<keyword evidence="3" id="KW-1185">Reference proteome</keyword>
<feature type="compositionally biased region" description="Basic and acidic residues" evidence="1">
    <location>
        <begin position="600"/>
        <end position="613"/>
    </location>
</feature>
<reference evidence="2 3" key="1">
    <citation type="journal article" date="2018" name="Int. J. Syst. Evol. Microbiol.">
        <title>Uliginosibacterium sediminicola sp. nov., isolated from freshwater sediment.</title>
        <authorList>
            <person name="Hwang W.M."/>
            <person name="Kim S.M."/>
            <person name="Kang K."/>
            <person name="Ahn T.Y."/>
        </authorList>
    </citation>
    <scope>NUCLEOTIDE SEQUENCE [LARGE SCALE GENOMIC DNA]</scope>
    <source>
        <strain evidence="2 3">M1-21</strain>
    </source>
</reference>
<dbReference type="Proteomes" id="UP001410394">
    <property type="component" value="Unassembled WGS sequence"/>
</dbReference>
<feature type="region of interest" description="Disordered" evidence="1">
    <location>
        <begin position="345"/>
        <end position="384"/>
    </location>
</feature>
<dbReference type="EMBL" id="JBDIVE010000002">
    <property type="protein sequence ID" value="MEN3067848.1"/>
    <property type="molecule type" value="Genomic_DNA"/>
</dbReference>
<evidence type="ECO:0000313" key="2">
    <source>
        <dbReference type="EMBL" id="MEN3067848.1"/>
    </source>
</evidence>
<feature type="region of interest" description="Disordered" evidence="1">
    <location>
        <begin position="600"/>
        <end position="621"/>
    </location>
</feature>
<organism evidence="2 3">
    <name type="scientific">Uliginosibacterium sediminicola</name>
    <dbReference type="NCBI Taxonomy" id="2024550"/>
    <lineage>
        <taxon>Bacteria</taxon>
        <taxon>Pseudomonadati</taxon>
        <taxon>Pseudomonadota</taxon>
        <taxon>Betaproteobacteria</taxon>
        <taxon>Rhodocyclales</taxon>
        <taxon>Zoogloeaceae</taxon>
        <taxon>Uliginosibacterium</taxon>
    </lineage>
</organism>
<evidence type="ECO:0008006" key="4">
    <source>
        <dbReference type="Google" id="ProtNLM"/>
    </source>
</evidence>
<gene>
    <name evidence="2" type="ORF">ABDB84_05100</name>
</gene>
<protein>
    <recommendedName>
        <fullName evidence="4">Transposase</fullName>
    </recommendedName>
</protein>
<feature type="compositionally biased region" description="Basic and acidic residues" evidence="1">
    <location>
        <begin position="360"/>
        <end position="376"/>
    </location>
</feature>
<feature type="compositionally biased region" description="Basic and acidic residues" evidence="1">
    <location>
        <begin position="345"/>
        <end position="354"/>
    </location>
</feature>
<dbReference type="RefSeq" id="WP_345918612.1">
    <property type="nucleotide sequence ID" value="NZ_JBDIVE010000002.1"/>
</dbReference>
<evidence type="ECO:0000313" key="3">
    <source>
        <dbReference type="Proteomes" id="UP001410394"/>
    </source>
</evidence>
<sequence>MANSQSIAPALPTNRNVRVYEFGIRVDKDALPAIQQQIALSRRLYNRQVERIGVIVNQMREFVIERAGDGARQSQERVDALSAAFADAKARDDEPAMKQIAADRRAAWADLSAALREARKEHRKEIQDRFLSKIGRNSQCDTYKLRCEAVADGLGWATANTVLENALIAFKKSFSLGKSPRFCAGDTKDQDTLTLQFTAAGGLPAHSVLSGSNLELSMQPPASGAGKRKYGEFKFRLGAASADNYATGTWQYHRALPDDSTISMARLVRRQIGKDWRWALQLVVKSEQREHVSNDREPLAAVHFGWASDVDGRRVAGVTDAADPSQARIISLPPDIETDLQRASEIQGERDASRDAIAPRLREIDIPEPTDSHEGLDASTPEGMAQRAAAELQAIRKLPAQHVAIRRLHRLCGLLRAVEKLPDWLEAWRKEDKMRWQASSHIARRARNRRKDFYRNFAAQLAKRYSAIVIEPLDLAAAAKKVDEETGEKSEFSKKARSGRVVAALYELESAIRWAATKHECAIFELSAATVSQCAHCGESGISPNSENMQELHCPHCGAVLDRKLNGAAVAWQIVSASREDLIEDFWLKSRQLEQEQLEKSAERKRKMAEGRKNGLRTPAVITTAEAEVRAA</sequence>
<accession>A0ABU9YVW3</accession>
<comment type="caution">
    <text evidence="2">The sequence shown here is derived from an EMBL/GenBank/DDBJ whole genome shotgun (WGS) entry which is preliminary data.</text>
</comment>
<evidence type="ECO:0000256" key="1">
    <source>
        <dbReference type="SAM" id="MobiDB-lite"/>
    </source>
</evidence>